<dbReference type="GO" id="GO:0006396">
    <property type="term" value="P:RNA processing"/>
    <property type="evidence" value="ECO:0007669"/>
    <property type="project" value="TreeGrafter"/>
</dbReference>
<dbReference type="PANTHER" id="PTHR47934:SF6">
    <property type="entry name" value="MITOCHONDRIAL GROUP I INTRON SPLICING FACTOR CCM1-RELATED"/>
    <property type="match status" value="1"/>
</dbReference>
<dbReference type="GO" id="GO:0003729">
    <property type="term" value="F:mRNA binding"/>
    <property type="evidence" value="ECO:0007669"/>
    <property type="project" value="TreeGrafter"/>
</dbReference>
<protein>
    <recommendedName>
        <fullName evidence="3">Complex I intermediate-associated protein 84, mitochondrial</fullName>
    </recommendedName>
</protein>
<proteinExistence type="predicted"/>
<dbReference type="AlphaFoldDB" id="A0A6A6UFB2"/>
<dbReference type="OrthoDB" id="185373at2759"/>
<dbReference type="InterPro" id="IPR051114">
    <property type="entry name" value="Mito_RNA_Proc_CCM1"/>
</dbReference>
<dbReference type="Gene3D" id="1.25.40.10">
    <property type="entry name" value="Tetratricopeptide repeat domain"/>
    <property type="match status" value="2"/>
</dbReference>
<evidence type="ECO:0000313" key="1">
    <source>
        <dbReference type="EMBL" id="KAF2670872.1"/>
    </source>
</evidence>
<sequence length="739" mass="84325">MQTSLTRQVFRRILANESILHRDLRIRHRYRPLYASISRSASVQHSQRRYLFESLRTKTSSLALSREEINLRRHIKALEEARMYLTINYRTAPKKDLAKSFVTFLRECEASQELVTDFHTGILLKVFQFLKSDELGDVAVTVEDAQLALTAMSNFDYGKSDSGLTRNNPVFQDSYWILANQLSQFIRKTDVDGKVDHDRVTAQEVLCYVQSGYSNIAHSLMPGVRDLACWKAFVRSQYNHPEGLTEAWATFLATETTPNDSLLAIFTQGFVAIGNPELAKQVIEHPLFLTSENCSLRPAADVLSACSQTKDETIARSVISKVDKLLSDRETQNSEIGDRKAWFDTLVLFETSGKLRAAAKATVERLQAQGYEPDIETINILVQNAYKTKSPALASDYLELAESLDIRPNGYTLLPRVEFQLQTGDLDGALKTWDHILYELEPLDVNDMPAPMEIFLRALSRAGNPNPVAFDELMDNHGRYTRRFQPETLVEIVEYYLRGEDYESAILVIKKHSLNYTAAGRRLVVDRLVDVAKDPEVSKETSWTAYTIIRALFVETSRHTREQLMQEFIRRESPERALQVFNAMREHWMDEVKPTEETYLIALEGLHTNPSAVNMVWNQLKIDTRVDPSTKLWNTMMRVFAKVGWDEARGAVRFWDELFEMKEGPNEDSAVAVLQACGRSSVGQEQTKEVWRTVQENIVPVTERILGTYIGSLVQTDQFEEAQEALKDGVAYGIDESER</sequence>
<dbReference type="PANTHER" id="PTHR47934">
    <property type="entry name" value="PENTATRICOPEPTIDE REPEAT-CONTAINING PROTEIN PET309, MITOCHONDRIAL"/>
    <property type="match status" value="1"/>
</dbReference>
<keyword evidence="2" id="KW-1185">Reference proteome</keyword>
<organism evidence="1 2">
    <name type="scientific">Microthyrium microscopicum</name>
    <dbReference type="NCBI Taxonomy" id="703497"/>
    <lineage>
        <taxon>Eukaryota</taxon>
        <taxon>Fungi</taxon>
        <taxon>Dikarya</taxon>
        <taxon>Ascomycota</taxon>
        <taxon>Pezizomycotina</taxon>
        <taxon>Dothideomycetes</taxon>
        <taxon>Dothideomycetes incertae sedis</taxon>
        <taxon>Microthyriales</taxon>
        <taxon>Microthyriaceae</taxon>
        <taxon>Microthyrium</taxon>
    </lineage>
</organism>
<evidence type="ECO:0008006" key="3">
    <source>
        <dbReference type="Google" id="ProtNLM"/>
    </source>
</evidence>
<dbReference type="EMBL" id="MU004233">
    <property type="protein sequence ID" value="KAF2670872.1"/>
    <property type="molecule type" value="Genomic_DNA"/>
</dbReference>
<dbReference type="Proteomes" id="UP000799302">
    <property type="component" value="Unassembled WGS sequence"/>
</dbReference>
<accession>A0A6A6UFB2</accession>
<evidence type="ECO:0000313" key="2">
    <source>
        <dbReference type="Proteomes" id="UP000799302"/>
    </source>
</evidence>
<dbReference type="InterPro" id="IPR011990">
    <property type="entry name" value="TPR-like_helical_dom_sf"/>
</dbReference>
<dbReference type="GO" id="GO:0007005">
    <property type="term" value="P:mitochondrion organization"/>
    <property type="evidence" value="ECO:0007669"/>
    <property type="project" value="TreeGrafter"/>
</dbReference>
<reference evidence="1" key="1">
    <citation type="journal article" date="2020" name="Stud. Mycol.">
        <title>101 Dothideomycetes genomes: a test case for predicting lifestyles and emergence of pathogens.</title>
        <authorList>
            <person name="Haridas S."/>
            <person name="Albert R."/>
            <person name="Binder M."/>
            <person name="Bloem J."/>
            <person name="Labutti K."/>
            <person name="Salamov A."/>
            <person name="Andreopoulos B."/>
            <person name="Baker S."/>
            <person name="Barry K."/>
            <person name="Bills G."/>
            <person name="Bluhm B."/>
            <person name="Cannon C."/>
            <person name="Castanera R."/>
            <person name="Culley D."/>
            <person name="Daum C."/>
            <person name="Ezra D."/>
            <person name="Gonzalez J."/>
            <person name="Henrissat B."/>
            <person name="Kuo A."/>
            <person name="Liang C."/>
            <person name="Lipzen A."/>
            <person name="Lutzoni F."/>
            <person name="Magnuson J."/>
            <person name="Mondo S."/>
            <person name="Nolan M."/>
            <person name="Ohm R."/>
            <person name="Pangilinan J."/>
            <person name="Park H.-J."/>
            <person name="Ramirez L."/>
            <person name="Alfaro M."/>
            <person name="Sun H."/>
            <person name="Tritt A."/>
            <person name="Yoshinaga Y."/>
            <person name="Zwiers L.-H."/>
            <person name="Turgeon B."/>
            <person name="Goodwin S."/>
            <person name="Spatafora J."/>
            <person name="Crous P."/>
            <person name="Grigoriev I."/>
        </authorList>
    </citation>
    <scope>NUCLEOTIDE SEQUENCE</scope>
    <source>
        <strain evidence="1">CBS 115976</strain>
    </source>
</reference>
<gene>
    <name evidence="1" type="ORF">BT63DRAFT_203334</name>
</gene>
<dbReference type="GO" id="GO:0005739">
    <property type="term" value="C:mitochondrion"/>
    <property type="evidence" value="ECO:0007669"/>
    <property type="project" value="TreeGrafter"/>
</dbReference>
<name>A0A6A6UFB2_9PEZI</name>